<evidence type="ECO:0000259" key="14">
    <source>
        <dbReference type="PROSITE" id="PS51464"/>
    </source>
</evidence>
<dbReference type="GO" id="GO:0009254">
    <property type="term" value="P:peptidoglycan turnover"/>
    <property type="evidence" value="ECO:0007669"/>
    <property type="project" value="UniProtKB-UniRule"/>
</dbReference>
<evidence type="ECO:0000256" key="11">
    <source>
        <dbReference type="ARBA" id="ARBA00077905"/>
    </source>
</evidence>
<dbReference type="FunFam" id="3.40.50.10490:FF:000014">
    <property type="entry name" value="N-acetylmuramic acid 6-phosphate etherase"/>
    <property type="match status" value="1"/>
</dbReference>
<dbReference type="FunFam" id="1.10.8.1080:FF:000001">
    <property type="entry name" value="N-acetylmuramic acid 6-phosphate etherase"/>
    <property type="match status" value="1"/>
</dbReference>
<evidence type="ECO:0000256" key="4">
    <source>
        <dbReference type="ARBA" id="ARBA00037880"/>
    </source>
</evidence>
<dbReference type="UniPathway" id="UPA00343"/>
<comment type="function">
    <text evidence="13">Specifically catalyzes the cleavage of the D-lactyl ether substituent of MurNAc 6-phosphate, producing GlcNAc 6-phosphate and D-lactate. Together with AnmK, is also required for the utilization of anhydro-N-acetylmuramic acid (anhMurNAc) either imported from the medium or derived from its own cell wall murein, and thus plays a role in cell wall recycling.</text>
</comment>
<dbReference type="GO" id="GO:0097173">
    <property type="term" value="P:N-acetylmuramic acid catabolic process"/>
    <property type="evidence" value="ECO:0007669"/>
    <property type="project" value="UniProtKB-UniPathway"/>
</dbReference>
<dbReference type="NCBIfam" id="NF003915">
    <property type="entry name" value="PRK05441.1"/>
    <property type="match status" value="1"/>
</dbReference>
<evidence type="ECO:0000256" key="6">
    <source>
        <dbReference type="ARBA" id="ARBA00060532"/>
    </source>
</evidence>
<feature type="active site" description="Proton donor" evidence="13">
    <location>
        <position position="90"/>
    </location>
</feature>
<feature type="domain" description="SIS" evidence="14">
    <location>
        <begin position="62"/>
        <end position="225"/>
    </location>
</feature>
<evidence type="ECO:0000256" key="2">
    <source>
        <dbReference type="ARBA" id="ARBA00023239"/>
    </source>
</evidence>
<dbReference type="PANTHER" id="PTHR10088:SF5">
    <property type="entry name" value="N-ACETYLMURAMIC ACID 6-PHOSPHATE ETHERASE"/>
    <property type="match status" value="1"/>
</dbReference>
<keyword evidence="3 13" id="KW-0119">Carbohydrate metabolism</keyword>
<evidence type="ECO:0000256" key="9">
    <source>
        <dbReference type="ARBA" id="ARBA00067056"/>
    </source>
</evidence>
<comment type="catalytic activity">
    <reaction evidence="5 13">
        <text>N-acetyl-D-muramate 6-phosphate + H2O = N-acetyl-D-glucosamine 6-phosphate + (R)-lactate</text>
        <dbReference type="Rhea" id="RHEA:26410"/>
        <dbReference type="ChEBI" id="CHEBI:15377"/>
        <dbReference type="ChEBI" id="CHEBI:16004"/>
        <dbReference type="ChEBI" id="CHEBI:57513"/>
        <dbReference type="ChEBI" id="CHEBI:58722"/>
        <dbReference type="EC" id="4.2.1.126"/>
    </reaction>
</comment>
<dbReference type="GO" id="GO:0016835">
    <property type="term" value="F:carbon-oxygen lyase activity"/>
    <property type="evidence" value="ECO:0007669"/>
    <property type="project" value="UniProtKB-UniRule"/>
</dbReference>
<dbReference type="GO" id="GO:0097367">
    <property type="term" value="F:carbohydrate derivative binding"/>
    <property type="evidence" value="ECO:0007669"/>
    <property type="project" value="InterPro"/>
</dbReference>
<dbReference type="InterPro" id="IPR040190">
    <property type="entry name" value="MURQ/GCKR"/>
</dbReference>
<sequence>MQNDNLIQELTTLTSEQSNPATQKLDELNSLAIVTLMNQQDAQVPNAIAKILPQIAQAVDLICQSFRQNGRLIYVGAGTSGRLGVLDASECPPTFGVNDQQVIGLIAGGKEAMFKAQEGAEDSPALAQDDLQALELTSKDVVVGIAASGRTPYVIGALEYSQVIGATTIALSCNADSPIAQKAQLALTPIVGPEVLAGSTRLKSGTAQKLILNMLTTAAMVQMGKCYENFMVDLKASNLKLKARSLGILMQLTDCNRAQAEHLLRAANGQLKIAILMAMTQLDAEQAQTQLDKADGHLKTAIKNTLSVY</sequence>
<dbReference type="InterPro" id="IPR005486">
    <property type="entry name" value="Glucokinase_regulatory_CS"/>
</dbReference>
<keyword evidence="2 13" id="KW-0456">Lyase</keyword>
<dbReference type="InterPro" id="IPR046348">
    <property type="entry name" value="SIS_dom_sf"/>
</dbReference>
<protein>
    <recommendedName>
        <fullName evidence="10 13">N-acetylmuramic acid 6-phosphate etherase</fullName>
        <shortName evidence="13">MurNAc-6-P etherase</shortName>
        <ecNumber evidence="9 13">4.2.1.126</ecNumber>
    </recommendedName>
    <alternativeName>
        <fullName evidence="12 13">N-acetylmuramic acid 6-phosphate hydrolase</fullName>
    </alternativeName>
    <alternativeName>
        <fullName evidence="11 13">N-acetylmuramic acid 6-phosphate lyase</fullName>
    </alternativeName>
</protein>
<dbReference type="AlphaFoldDB" id="A0A4R1JAD3"/>
<evidence type="ECO:0000256" key="13">
    <source>
        <dbReference type="HAMAP-Rule" id="MF_00068"/>
    </source>
</evidence>
<gene>
    <name evidence="13" type="primary">murQ</name>
    <name evidence="15" type="ORF">EV690_2752</name>
</gene>
<accession>A0A4R1JAD3</accession>
<dbReference type="OrthoDB" id="9813395at2"/>
<organism evidence="15 16">
    <name type="scientific">Celerinatantimonas diazotrophica</name>
    <dbReference type="NCBI Taxonomy" id="412034"/>
    <lineage>
        <taxon>Bacteria</taxon>
        <taxon>Pseudomonadati</taxon>
        <taxon>Pseudomonadota</taxon>
        <taxon>Gammaproteobacteria</taxon>
        <taxon>Celerinatantimonadaceae</taxon>
        <taxon>Celerinatantimonas</taxon>
    </lineage>
</organism>
<evidence type="ECO:0000256" key="5">
    <source>
        <dbReference type="ARBA" id="ARBA00051747"/>
    </source>
</evidence>
<dbReference type="Pfam" id="PF22645">
    <property type="entry name" value="GKRP_SIS_N"/>
    <property type="match status" value="1"/>
</dbReference>
<comment type="miscellaneous">
    <text evidence="13">A lyase-type mechanism (elimination/hydration) is suggested for the cleavage of the lactyl ether bond of MurNAc 6-phosphate, with the formation of an alpha,beta-unsaturated aldehyde intermediate with (E)-stereochemistry, followed by the syn addition of water to give product.</text>
</comment>
<name>A0A4R1JAD3_9GAMM</name>
<dbReference type="UniPathway" id="UPA00342"/>
<dbReference type="RefSeq" id="WP_131913528.1">
    <property type="nucleotide sequence ID" value="NZ_OU594967.1"/>
</dbReference>
<dbReference type="Gene3D" id="1.10.8.1080">
    <property type="match status" value="1"/>
</dbReference>
<dbReference type="GO" id="GO:0016803">
    <property type="term" value="F:ether hydrolase activity"/>
    <property type="evidence" value="ECO:0007669"/>
    <property type="project" value="TreeGrafter"/>
</dbReference>
<dbReference type="GO" id="GO:0046348">
    <property type="term" value="P:amino sugar catabolic process"/>
    <property type="evidence" value="ECO:0007669"/>
    <property type="project" value="InterPro"/>
</dbReference>
<comment type="pathway">
    <text evidence="6 13">Amino-sugar metabolism; N-acetylmuramate degradation.</text>
</comment>
<comment type="pathway">
    <text evidence="7 13">Amino-sugar metabolism; 1,6-anhydro-N-acetylmuramate degradation.</text>
</comment>
<proteinExistence type="inferred from homology"/>
<evidence type="ECO:0000256" key="10">
    <source>
        <dbReference type="ARBA" id="ARBA00070061"/>
    </source>
</evidence>
<dbReference type="PROSITE" id="PS01272">
    <property type="entry name" value="GCKR"/>
    <property type="match status" value="1"/>
</dbReference>
<evidence type="ECO:0000313" key="16">
    <source>
        <dbReference type="Proteomes" id="UP000295565"/>
    </source>
</evidence>
<evidence type="ECO:0000256" key="7">
    <source>
        <dbReference type="ARBA" id="ARBA00060595"/>
    </source>
</evidence>
<evidence type="ECO:0000256" key="3">
    <source>
        <dbReference type="ARBA" id="ARBA00023277"/>
    </source>
</evidence>
<dbReference type="NCBIfam" id="NF009222">
    <property type="entry name" value="PRK12570.1"/>
    <property type="match status" value="1"/>
</dbReference>
<comment type="pathway">
    <text evidence="4 13">Cell wall biogenesis; peptidoglycan recycling.</text>
</comment>
<dbReference type="SUPFAM" id="SSF53697">
    <property type="entry name" value="SIS domain"/>
    <property type="match status" value="1"/>
</dbReference>
<dbReference type="CDD" id="cd05007">
    <property type="entry name" value="SIS_Etherase"/>
    <property type="match status" value="1"/>
</dbReference>
<dbReference type="Gene3D" id="3.40.50.10490">
    <property type="entry name" value="Glucose-6-phosphate isomerase like protein, domain 1"/>
    <property type="match status" value="1"/>
</dbReference>
<evidence type="ECO:0000256" key="1">
    <source>
        <dbReference type="ARBA" id="ARBA00011738"/>
    </source>
</evidence>
<evidence type="ECO:0000256" key="8">
    <source>
        <dbReference type="ARBA" id="ARBA00061234"/>
    </source>
</evidence>
<dbReference type="InterPro" id="IPR005488">
    <property type="entry name" value="Etherase_MurQ"/>
</dbReference>
<dbReference type="NCBIfam" id="TIGR00274">
    <property type="entry name" value="N-acetylmuramic acid 6-phosphate etherase"/>
    <property type="match status" value="1"/>
</dbReference>
<reference evidence="15 16" key="1">
    <citation type="submission" date="2019-03" db="EMBL/GenBank/DDBJ databases">
        <title>Genomic Encyclopedia of Type Strains, Phase IV (KMG-IV): sequencing the most valuable type-strain genomes for metagenomic binning, comparative biology and taxonomic classification.</title>
        <authorList>
            <person name="Goeker M."/>
        </authorList>
    </citation>
    <scope>NUCLEOTIDE SEQUENCE [LARGE SCALE GENOMIC DNA]</scope>
    <source>
        <strain evidence="15 16">DSM 18577</strain>
    </source>
</reference>
<keyword evidence="16" id="KW-1185">Reference proteome</keyword>
<dbReference type="Proteomes" id="UP000295565">
    <property type="component" value="Unassembled WGS sequence"/>
</dbReference>
<dbReference type="EMBL" id="SMGD01000015">
    <property type="protein sequence ID" value="TCK47059.1"/>
    <property type="molecule type" value="Genomic_DNA"/>
</dbReference>
<comment type="caution">
    <text evidence="15">The sequence shown here is derived from an EMBL/GenBank/DDBJ whole genome shotgun (WGS) entry which is preliminary data.</text>
</comment>
<dbReference type="UniPathway" id="UPA00544"/>
<dbReference type="PROSITE" id="PS51464">
    <property type="entry name" value="SIS"/>
    <property type="match status" value="1"/>
</dbReference>
<dbReference type="GO" id="GO:0097175">
    <property type="term" value="P:1,6-anhydro-N-acetyl-beta-muramic acid catabolic process"/>
    <property type="evidence" value="ECO:0007669"/>
    <property type="project" value="UniProtKB-UniRule"/>
</dbReference>
<dbReference type="PANTHER" id="PTHR10088">
    <property type="entry name" value="GLUCOKINASE REGULATORY PROTEIN"/>
    <property type="match status" value="1"/>
</dbReference>
<comment type="subunit">
    <text evidence="1 13">Homodimer.</text>
</comment>
<evidence type="ECO:0000256" key="12">
    <source>
        <dbReference type="ARBA" id="ARBA00084049"/>
    </source>
</evidence>
<evidence type="ECO:0000313" key="15">
    <source>
        <dbReference type="EMBL" id="TCK47059.1"/>
    </source>
</evidence>
<dbReference type="EC" id="4.2.1.126" evidence="9 13"/>
<comment type="similarity">
    <text evidence="8 13">Belongs to the GCKR-like family. MurNAc-6-P etherase subfamily.</text>
</comment>
<dbReference type="HAMAP" id="MF_00068">
    <property type="entry name" value="MurQ"/>
    <property type="match status" value="1"/>
</dbReference>
<feature type="active site" evidence="13">
    <location>
        <position position="121"/>
    </location>
</feature>
<dbReference type="InterPro" id="IPR001347">
    <property type="entry name" value="SIS_dom"/>
</dbReference>